<keyword evidence="2" id="KW-0677">Repeat</keyword>
<feature type="region of interest" description="Disordered" evidence="8">
    <location>
        <begin position="366"/>
        <end position="560"/>
    </location>
</feature>
<feature type="compositionally biased region" description="Low complexity" evidence="8">
    <location>
        <begin position="387"/>
        <end position="400"/>
    </location>
</feature>
<evidence type="ECO:0000256" key="4">
    <source>
        <dbReference type="ARBA" id="ARBA00023054"/>
    </source>
</evidence>
<accession>A0AAJ7X973</accession>
<evidence type="ECO:0000256" key="5">
    <source>
        <dbReference type="ARBA" id="ARBA00023163"/>
    </source>
</evidence>
<dbReference type="Pfam" id="PF02755">
    <property type="entry name" value="RPEL"/>
    <property type="match status" value="1"/>
</dbReference>
<dbReference type="PANTHER" id="PTHR22793:SF12">
    <property type="entry name" value="MYOCARDIN-RELATED TRANSCRIPTION FACTOR, ISOFORM H"/>
    <property type="match status" value="1"/>
</dbReference>
<feature type="compositionally biased region" description="Low complexity" evidence="8">
    <location>
        <begin position="309"/>
        <end position="325"/>
    </location>
</feature>
<dbReference type="RefSeq" id="XP_032825921.1">
    <property type="nucleotide sequence ID" value="XM_032970030.1"/>
</dbReference>
<feature type="region of interest" description="Disordered" evidence="8">
    <location>
        <begin position="580"/>
        <end position="720"/>
    </location>
</feature>
<dbReference type="Gene3D" id="6.10.150.10">
    <property type="match status" value="1"/>
</dbReference>
<feature type="compositionally biased region" description="Gly residues" evidence="8">
    <location>
        <begin position="13"/>
        <end position="27"/>
    </location>
</feature>
<dbReference type="InterPro" id="IPR003034">
    <property type="entry name" value="SAP_dom"/>
</dbReference>
<evidence type="ECO:0000313" key="10">
    <source>
        <dbReference type="Proteomes" id="UP001318040"/>
    </source>
</evidence>
<feature type="compositionally biased region" description="Low complexity" evidence="8">
    <location>
        <begin position="426"/>
        <end position="446"/>
    </location>
</feature>
<feature type="compositionally biased region" description="Low complexity" evidence="8">
    <location>
        <begin position="817"/>
        <end position="827"/>
    </location>
</feature>
<feature type="repeat" description="RPEL" evidence="7">
    <location>
        <begin position="82"/>
        <end position="107"/>
    </location>
</feature>
<name>A0AAJ7X973_PETMA</name>
<evidence type="ECO:0000259" key="9">
    <source>
        <dbReference type="PROSITE" id="PS50800"/>
    </source>
</evidence>
<keyword evidence="4" id="KW-0175">Coiled coil</keyword>
<dbReference type="PROSITE" id="PS50800">
    <property type="entry name" value="SAP"/>
    <property type="match status" value="1"/>
</dbReference>
<dbReference type="GO" id="GO:0051145">
    <property type="term" value="P:smooth muscle cell differentiation"/>
    <property type="evidence" value="ECO:0007669"/>
    <property type="project" value="TreeGrafter"/>
</dbReference>
<dbReference type="PROSITE" id="PS51073">
    <property type="entry name" value="RPEL"/>
    <property type="match status" value="1"/>
</dbReference>
<feature type="compositionally biased region" description="Low complexity" evidence="8">
    <location>
        <begin position="1"/>
        <end position="12"/>
    </location>
</feature>
<dbReference type="Gene3D" id="1.10.720.30">
    <property type="entry name" value="SAP domain"/>
    <property type="match status" value="1"/>
</dbReference>
<keyword evidence="10" id="KW-1185">Reference proteome</keyword>
<feature type="compositionally biased region" description="Basic and acidic residues" evidence="8">
    <location>
        <begin position="452"/>
        <end position="461"/>
    </location>
</feature>
<feature type="region of interest" description="Disordered" evidence="8">
    <location>
        <begin position="733"/>
        <end position="765"/>
    </location>
</feature>
<dbReference type="Gene3D" id="6.10.140.2040">
    <property type="match status" value="1"/>
</dbReference>
<dbReference type="GO" id="GO:0045944">
    <property type="term" value="P:positive regulation of transcription by RNA polymerase II"/>
    <property type="evidence" value="ECO:0007669"/>
    <property type="project" value="TreeGrafter"/>
</dbReference>
<feature type="compositionally biased region" description="Low complexity" evidence="8">
    <location>
        <begin position="486"/>
        <end position="501"/>
    </location>
</feature>
<dbReference type="InterPro" id="IPR036361">
    <property type="entry name" value="SAP_dom_sf"/>
</dbReference>
<dbReference type="InterPro" id="IPR004018">
    <property type="entry name" value="RPEL_repeat"/>
</dbReference>
<keyword evidence="3" id="KW-0805">Transcription regulation</keyword>
<dbReference type="SUPFAM" id="SSF68906">
    <property type="entry name" value="SAP domain"/>
    <property type="match status" value="1"/>
</dbReference>
<keyword evidence="6" id="KW-0539">Nucleus</keyword>
<dbReference type="AlphaFoldDB" id="A0AAJ7X973"/>
<dbReference type="GO" id="GO:0005634">
    <property type="term" value="C:nucleus"/>
    <property type="evidence" value="ECO:0007669"/>
    <property type="project" value="UniProtKB-SubCell"/>
</dbReference>
<feature type="compositionally biased region" description="Basic and acidic residues" evidence="8">
    <location>
        <begin position="580"/>
        <end position="597"/>
    </location>
</feature>
<dbReference type="Pfam" id="PF02037">
    <property type="entry name" value="SAP"/>
    <property type="match status" value="1"/>
</dbReference>
<dbReference type="Proteomes" id="UP001318040">
    <property type="component" value="Chromosome 43"/>
</dbReference>
<feature type="region of interest" description="Disordered" evidence="8">
    <location>
        <begin position="243"/>
        <end position="352"/>
    </location>
</feature>
<reference evidence="11" key="1">
    <citation type="submission" date="2025-08" db="UniProtKB">
        <authorList>
            <consortium name="RefSeq"/>
        </authorList>
    </citation>
    <scope>IDENTIFICATION</scope>
    <source>
        <tissue evidence="11">Sperm</tissue>
    </source>
</reference>
<dbReference type="SMART" id="SM00707">
    <property type="entry name" value="RPEL"/>
    <property type="match status" value="3"/>
</dbReference>
<evidence type="ECO:0000256" key="8">
    <source>
        <dbReference type="SAM" id="MobiDB-lite"/>
    </source>
</evidence>
<proteinExistence type="predicted"/>
<gene>
    <name evidence="11" type="primary">LOC116951429</name>
</gene>
<feature type="domain" description="SAP" evidence="9">
    <location>
        <begin position="451"/>
        <end position="485"/>
    </location>
</feature>
<evidence type="ECO:0000256" key="7">
    <source>
        <dbReference type="PROSITE-ProRule" id="PRU00401"/>
    </source>
</evidence>
<feature type="region of interest" description="Disordered" evidence="8">
    <location>
        <begin position="1"/>
        <end position="28"/>
    </location>
</feature>
<dbReference type="SMART" id="SM00513">
    <property type="entry name" value="SAP"/>
    <property type="match status" value="1"/>
</dbReference>
<evidence type="ECO:0000256" key="1">
    <source>
        <dbReference type="ARBA" id="ARBA00004123"/>
    </source>
</evidence>
<feature type="compositionally biased region" description="Pro residues" evidence="8">
    <location>
        <begin position="179"/>
        <end position="199"/>
    </location>
</feature>
<evidence type="ECO:0000256" key="2">
    <source>
        <dbReference type="ARBA" id="ARBA00022737"/>
    </source>
</evidence>
<protein>
    <submittedName>
        <fullName evidence="11">Myocardin-related transcription factor A-like isoform X2</fullName>
    </submittedName>
</protein>
<feature type="region of interest" description="Disordered" evidence="8">
    <location>
        <begin position="167"/>
        <end position="228"/>
    </location>
</feature>
<feature type="region of interest" description="Disordered" evidence="8">
    <location>
        <begin position="804"/>
        <end position="833"/>
    </location>
</feature>
<dbReference type="PANTHER" id="PTHR22793">
    <property type="entry name" value="MYOCARDIN-RELATED TRANSCRIPTION FACTOR-RELATED"/>
    <property type="match status" value="1"/>
</dbReference>
<organism evidence="10 11">
    <name type="scientific">Petromyzon marinus</name>
    <name type="common">Sea lamprey</name>
    <dbReference type="NCBI Taxonomy" id="7757"/>
    <lineage>
        <taxon>Eukaryota</taxon>
        <taxon>Metazoa</taxon>
        <taxon>Chordata</taxon>
        <taxon>Craniata</taxon>
        <taxon>Vertebrata</taxon>
        <taxon>Cyclostomata</taxon>
        <taxon>Hyperoartia</taxon>
        <taxon>Petromyzontiformes</taxon>
        <taxon>Petromyzontidae</taxon>
        <taxon>Petromyzon</taxon>
    </lineage>
</organism>
<dbReference type="GO" id="GO:0003713">
    <property type="term" value="F:transcription coactivator activity"/>
    <property type="evidence" value="ECO:0007669"/>
    <property type="project" value="TreeGrafter"/>
</dbReference>
<sequence>MGVRTGSTPPGSRDGGGGAGSDGGGGAVAEELHGLSLEQRRTVLQVKLQQRRSWENLEQQCLVPPLRMASAIRNLDRARTEDFLKHKIWNRPDRKELVKKHILEDTQAQPALQAVQLRLKRARLAADLNGRLALRPGPIELVQRHILAVDGAGLQLGAGIGGAHVDEEDDARSLSPDSLAPPPQGPSPPPQGPSPPPQGPSLDFSVPGPDPSSPADPGAQQCGRQGDAASAMGVLAVSLHARQGQPAGVTPPSKPRSPLVKHTQPQPEAGGQRARSRGKDPRPKVRKLKYHQYVPPGQRPAPDKGGGAAAAAAASAPGTATAARSPGGGRPEAPCDGLARGPQLLPAGTTPYTRLLQQQQMFLDLQTLGQPHQQRQPEVQLHHEQQQRQLLGQQRLLPLQAGPHAPSSLPPSSPTLGAIKSEPQTSGPDASPGASSSGSPAHRPGALPSNLDEMKVTELRHELKRRSLPVSGTKPALLERLRRAFSAGGSAPAAATAAAAAAPPPPDGSGSPSGGGCDSIDSSLSPGPCGTPGALAPSPGVKEERTGTPGSEADAAAGDRLLLEMKRRKIQELQRLLEQEQKQADELRRQIAREKSLQHGGRASPPPQQQHSPCFPQAQVSPGYPPGKRASPAFLEASRGPVVPRAPHGRGGPGGCEDALAFCFPRVDPRRRSPPGPTAAPAQQESLAGDRAVPSAPGSCGAEAEADREPPPARTPPVPAGVAALPLEVKREWPAPEREELAAFPDSPLHHRPGPGDALQLETPDLPPSYEDAVKHKGPSMQGGLEQHMDDLLDILIENGEIPASAREQKEPRSSLPGAAPTPARPTGGVGGGHLGLAAAFRLSLSTAAPSPSSSPPSEAQLAASLGVVIGVCGGGGGGGGSDAVWADDDAFWAETEAGAGSESGASDRERDEDGVDWAELASGLAPLAHAPPAGPFSSVDLFDAGGGGKDLVFGAASQLF</sequence>
<evidence type="ECO:0000256" key="3">
    <source>
        <dbReference type="ARBA" id="ARBA00023015"/>
    </source>
</evidence>
<evidence type="ECO:0000256" key="6">
    <source>
        <dbReference type="ARBA" id="ARBA00023242"/>
    </source>
</evidence>
<dbReference type="InterPro" id="IPR043451">
    <property type="entry name" value="Myocardin-like"/>
</dbReference>
<comment type="subcellular location">
    <subcellularLocation>
        <location evidence="1">Nucleus</location>
    </subcellularLocation>
</comment>
<keyword evidence="5" id="KW-0804">Transcription</keyword>
<evidence type="ECO:0000313" key="11">
    <source>
        <dbReference type="RefSeq" id="XP_032825921.1"/>
    </source>
</evidence>